<proteinExistence type="predicted"/>
<gene>
    <name evidence="1" type="ORF">ENT37_13925</name>
</gene>
<accession>A0A7C4PP02</accession>
<protein>
    <submittedName>
        <fullName evidence="1">Uncharacterized protein</fullName>
    </submittedName>
</protein>
<organism evidence="1">
    <name type="scientific">Anaerolinea thermolimosa</name>
    <dbReference type="NCBI Taxonomy" id="229919"/>
    <lineage>
        <taxon>Bacteria</taxon>
        <taxon>Bacillati</taxon>
        <taxon>Chloroflexota</taxon>
        <taxon>Anaerolineae</taxon>
        <taxon>Anaerolineales</taxon>
        <taxon>Anaerolineaceae</taxon>
        <taxon>Anaerolinea</taxon>
    </lineage>
</organism>
<evidence type="ECO:0000313" key="1">
    <source>
        <dbReference type="EMBL" id="HGS22948.1"/>
    </source>
</evidence>
<dbReference type="EMBL" id="DSYK01000696">
    <property type="protein sequence ID" value="HGS22948.1"/>
    <property type="molecule type" value="Genomic_DNA"/>
</dbReference>
<dbReference type="AlphaFoldDB" id="A0A7C4PP02"/>
<name>A0A7C4PP02_9CHLR</name>
<sequence>MEAYIFAIAEAAEPAAAVRAVLQAGGARPEWLSEIHWLGGAAERLPVPCPVFEWPASPLGGLFQLQALARALQAGASTLAILGQSGSGGALAVLLGAPTAVGRWNLPPLGRVTPLPAGGPSQDSFLAALSRQVGQTLPEETRLAFLGAQGLDEEQVREGFAEAALFAGEADLRLAARLMRALEESRAAAALLAGFTGRGGLAALIERI</sequence>
<reference evidence="1" key="1">
    <citation type="journal article" date="2020" name="mSystems">
        <title>Genome- and Community-Level Interaction Insights into Carbon Utilization and Element Cycling Functions of Hydrothermarchaeota in Hydrothermal Sediment.</title>
        <authorList>
            <person name="Zhou Z."/>
            <person name="Liu Y."/>
            <person name="Xu W."/>
            <person name="Pan J."/>
            <person name="Luo Z.H."/>
            <person name="Li M."/>
        </authorList>
    </citation>
    <scope>NUCLEOTIDE SEQUENCE [LARGE SCALE GENOMIC DNA]</scope>
    <source>
        <strain evidence="1">SpSt-573</strain>
    </source>
</reference>
<comment type="caution">
    <text evidence="1">The sequence shown here is derived from an EMBL/GenBank/DDBJ whole genome shotgun (WGS) entry which is preliminary data.</text>
</comment>